<dbReference type="Proteomes" id="UP000054630">
    <property type="component" value="Unassembled WGS sequence"/>
</dbReference>
<keyword evidence="2" id="KW-1185">Reference proteome</keyword>
<dbReference type="AlphaFoldDB" id="A0A0V0S005"/>
<sequence>MQFTYTVVAAWSNEKFARQNSLKCYLKELLYFMNLYTDCHFVVLDFADNYRCQCIFAVRIEHTDHGGIRQQLNLVGDELVCIPCRSTAATVAILQLGNLDHFLNI</sequence>
<reference evidence="1 2" key="1">
    <citation type="submission" date="2015-01" db="EMBL/GenBank/DDBJ databases">
        <title>Evolution of Trichinella species and genotypes.</title>
        <authorList>
            <person name="Korhonen P.K."/>
            <person name="Edoardo P."/>
            <person name="Giuseppe L.R."/>
            <person name="Gasser R.B."/>
        </authorList>
    </citation>
    <scope>NUCLEOTIDE SEQUENCE [LARGE SCALE GENOMIC DNA]</scope>
    <source>
        <strain evidence="1">ISS37</strain>
    </source>
</reference>
<dbReference type="EMBL" id="JYDL01000055">
    <property type="protein sequence ID" value="KRX19802.1"/>
    <property type="molecule type" value="Genomic_DNA"/>
</dbReference>
<organism evidence="1 2">
    <name type="scientific">Trichinella nelsoni</name>
    <dbReference type="NCBI Taxonomy" id="6336"/>
    <lineage>
        <taxon>Eukaryota</taxon>
        <taxon>Metazoa</taxon>
        <taxon>Ecdysozoa</taxon>
        <taxon>Nematoda</taxon>
        <taxon>Enoplea</taxon>
        <taxon>Dorylaimia</taxon>
        <taxon>Trichinellida</taxon>
        <taxon>Trichinellidae</taxon>
        <taxon>Trichinella</taxon>
    </lineage>
</organism>
<gene>
    <name evidence="1" type="ORF">T07_5283</name>
</gene>
<evidence type="ECO:0000313" key="1">
    <source>
        <dbReference type="EMBL" id="KRX19802.1"/>
    </source>
</evidence>
<accession>A0A0V0S005</accession>
<evidence type="ECO:0000313" key="2">
    <source>
        <dbReference type="Proteomes" id="UP000054630"/>
    </source>
</evidence>
<name>A0A0V0S005_9BILA</name>
<comment type="caution">
    <text evidence="1">The sequence shown here is derived from an EMBL/GenBank/DDBJ whole genome shotgun (WGS) entry which is preliminary data.</text>
</comment>
<protein>
    <submittedName>
        <fullName evidence="1">Uncharacterized protein</fullName>
    </submittedName>
</protein>
<proteinExistence type="predicted"/>
<dbReference type="OrthoDB" id="75738at2759"/>